<feature type="domain" description="BD-FAE-like" evidence="2">
    <location>
        <begin position="50"/>
        <end position="158"/>
    </location>
</feature>
<sequence length="283" mass="30544">MTAQDLYRIRDFVPDFDTIAAEFAERSRAFSARADVRADIPYGPGAREVLDVILPERPRAGAPLHVFVHGGYWRSGEKANYRFVAAPVLAAGGIAALVEYDLMPGKRLDVLVDQVRRSVLWLQAHARDFGADPARLTVSGHSAGAHLASFLAATGPEEAYPPSLPTLQGLLLVSGIYDLSGIPDSFLRDEAEMTPTEAAGWSPLTSSQHPCPSRIIAYGADETAPFQDQAAGLCELLRAQDESAKLLPVPGLNHMNIVLDLADCDGVLGRQLHDLVARRADEP</sequence>
<keyword evidence="1 3" id="KW-0378">Hydrolase</keyword>
<dbReference type="InterPro" id="IPR049492">
    <property type="entry name" value="BD-FAE-like_dom"/>
</dbReference>
<accession>A0ABT4KQL6</accession>
<evidence type="ECO:0000259" key="2">
    <source>
        <dbReference type="Pfam" id="PF20434"/>
    </source>
</evidence>
<dbReference type="PANTHER" id="PTHR48081:SF33">
    <property type="entry name" value="KYNURENINE FORMAMIDASE"/>
    <property type="match status" value="1"/>
</dbReference>
<protein>
    <submittedName>
        <fullName evidence="3">Alpha/beta hydrolase</fullName>
    </submittedName>
</protein>
<reference evidence="3" key="1">
    <citation type="submission" date="2022-10" db="EMBL/GenBank/DDBJ databases">
        <title>Whole genome sequencing of three plant growth promoting bacteria isolated from Vachellia tortilis subsp. raddiana in Morocco.</title>
        <authorList>
            <person name="Hnini M."/>
            <person name="Zouagui R."/>
            <person name="Zouagui H."/>
            <person name="Chemao Elfihri M.-W."/>
            <person name="Ibrahimi A."/>
            <person name="Sbabou L."/>
            <person name="Aurag J."/>
        </authorList>
    </citation>
    <scope>NUCLEOTIDE SEQUENCE</scope>
    <source>
        <strain evidence="3">LMR678</strain>
    </source>
</reference>
<proteinExistence type="predicted"/>
<dbReference type="EMBL" id="JAPVOI010000006">
    <property type="protein sequence ID" value="MCZ4094214.1"/>
    <property type="molecule type" value="Genomic_DNA"/>
</dbReference>
<dbReference type="Pfam" id="PF20434">
    <property type="entry name" value="BD-FAE"/>
    <property type="match status" value="1"/>
</dbReference>
<evidence type="ECO:0000313" key="3">
    <source>
        <dbReference type="EMBL" id="MCZ4094214.1"/>
    </source>
</evidence>
<dbReference type="Gene3D" id="3.40.50.1820">
    <property type="entry name" value="alpha/beta hydrolase"/>
    <property type="match status" value="1"/>
</dbReference>
<gene>
    <name evidence="3" type="ORF">O3W52_31340</name>
</gene>
<dbReference type="InterPro" id="IPR029058">
    <property type="entry name" value="AB_hydrolase_fold"/>
</dbReference>
<dbReference type="PANTHER" id="PTHR48081">
    <property type="entry name" value="AB HYDROLASE SUPERFAMILY PROTEIN C4A8.06C"/>
    <property type="match status" value="1"/>
</dbReference>
<evidence type="ECO:0000313" key="4">
    <source>
        <dbReference type="Proteomes" id="UP001079430"/>
    </source>
</evidence>
<comment type="caution">
    <text evidence="3">The sequence shown here is derived from an EMBL/GenBank/DDBJ whole genome shotgun (WGS) entry which is preliminary data.</text>
</comment>
<dbReference type="SUPFAM" id="SSF53474">
    <property type="entry name" value="alpha/beta-Hydrolases"/>
    <property type="match status" value="1"/>
</dbReference>
<name>A0ABT4KQL6_9HYPH</name>
<dbReference type="InterPro" id="IPR050300">
    <property type="entry name" value="GDXG_lipolytic_enzyme"/>
</dbReference>
<dbReference type="GO" id="GO:0016787">
    <property type="term" value="F:hydrolase activity"/>
    <property type="evidence" value="ECO:0007669"/>
    <property type="project" value="UniProtKB-KW"/>
</dbReference>
<dbReference type="Proteomes" id="UP001079430">
    <property type="component" value="Unassembled WGS sequence"/>
</dbReference>
<organism evidence="3 4">
    <name type="scientific">Sinorhizobium psoraleae</name>
    <dbReference type="NCBI Taxonomy" id="520838"/>
    <lineage>
        <taxon>Bacteria</taxon>
        <taxon>Pseudomonadati</taxon>
        <taxon>Pseudomonadota</taxon>
        <taxon>Alphaproteobacteria</taxon>
        <taxon>Hyphomicrobiales</taxon>
        <taxon>Rhizobiaceae</taxon>
        <taxon>Sinorhizobium/Ensifer group</taxon>
        <taxon>Sinorhizobium</taxon>
    </lineage>
</organism>
<evidence type="ECO:0000256" key="1">
    <source>
        <dbReference type="ARBA" id="ARBA00022801"/>
    </source>
</evidence>
<keyword evidence="4" id="KW-1185">Reference proteome</keyword>
<dbReference type="RefSeq" id="WP_269286194.1">
    <property type="nucleotide sequence ID" value="NZ_JAPVOI010000006.1"/>
</dbReference>